<evidence type="ECO:0000313" key="4">
    <source>
        <dbReference type="EMBL" id="KAL0353704.1"/>
    </source>
</evidence>
<dbReference type="GO" id="GO:0002939">
    <property type="term" value="P:tRNA N1-guanine methylation"/>
    <property type="evidence" value="ECO:0007669"/>
    <property type="project" value="TreeGrafter"/>
</dbReference>
<evidence type="ECO:0000259" key="3">
    <source>
        <dbReference type="Pfam" id="PF02475"/>
    </source>
</evidence>
<evidence type="ECO:0000256" key="1">
    <source>
        <dbReference type="ARBA" id="ARBA00022679"/>
    </source>
</evidence>
<proteinExistence type="predicted"/>
<dbReference type="AlphaFoldDB" id="A0AAW2PC54"/>
<dbReference type="InterPro" id="IPR056743">
    <property type="entry name" value="TRM5-TYW2-like_MTfase"/>
</dbReference>
<comment type="caution">
    <text evidence="4">The sequence shown here is derived from an EMBL/GenBank/DDBJ whole genome shotgun (WGS) entry which is preliminary data.</text>
</comment>
<keyword evidence="1" id="KW-0808">Transferase</keyword>
<dbReference type="Gene3D" id="3.40.50.150">
    <property type="entry name" value="Vaccinia Virus protein VP39"/>
    <property type="match status" value="2"/>
</dbReference>
<feature type="domain" description="TRM5/TYW2-like methyltransferase" evidence="3">
    <location>
        <begin position="3"/>
        <end position="52"/>
    </location>
</feature>
<keyword evidence="2" id="KW-0949">S-adenosyl-L-methionine</keyword>
<sequence length="120" mass="13474">MEVSGDVFAGVGPIAISVAKKVKRVYANGLNPCAVECLERNCVLNKIEGKFSRKSSRQEYVLPRIHVYGFSKAQDLEFDFHERIRIALSEPALDVEMHRLHAVAPGKWMLCASFILPEKT</sequence>
<dbReference type="PANTHER" id="PTHR23245:SF43">
    <property type="entry name" value="TRNA (GUANINE(37)-N1)-METHYLTRANSFERASE 2"/>
    <property type="match status" value="1"/>
</dbReference>
<reference evidence="4" key="2">
    <citation type="journal article" date="2024" name="Plant">
        <title>Genomic evolution and insights into agronomic trait innovations of Sesamum species.</title>
        <authorList>
            <person name="Miao H."/>
            <person name="Wang L."/>
            <person name="Qu L."/>
            <person name="Liu H."/>
            <person name="Sun Y."/>
            <person name="Le M."/>
            <person name="Wang Q."/>
            <person name="Wei S."/>
            <person name="Zheng Y."/>
            <person name="Lin W."/>
            <person name="Duan Y."/>
            <person name="Cao H."/>
            <person name="Xiong S."/>
            <person name="Wang X."/>
            <person name="Wei L."/>
            <person name="Li C."/>
            <person name="Ma Q."/>
            <person name="Ju M."/>
            <person name="Zhao R."/>
            <person name="Li G."/>
            <person name="Mu C."/>
            <person name="Tian Q."/>
            <person name="Mei H."/>
            <person name="Zhang T."/>
            <person name="Gao T."/>
            <person name="Zhang H."/>
        </authorList>
    </citation>
    <scope>NUCLEOTIDE SEQUENCE</scope>
    <source>
        <strain evidence="4">G01</strain>
    </source>
</reference>
<dbReference type="PANTHER" id="PTHR23245">
    <property type="entry name" value="TRNA METHYLTRANSFERASE"/>
    <property type="match status" value="1"/>
</dbReference>
<evidence type="ECO:0000256" key="2">
    <source>
        <dbReference type="ARBA" id="ARBA00022691"/>
    </source>
</evidence>
<organism evidence="4">
    <name type="scientific">Sesamum angustifolium</name>
    <dbReference type="NCBI Taxonomy" id="2727405"/>
    <lineage>
        <taxon>Eukaryota</taxon>
        <taxon>Viridiplantae</taxon>
        <taxon>Streptophyta</taxon>
        <taxon>Embryophyta</taxon>
        <taxon>Tracheophyta</taxon>
        <taxon>Spermatophyta</taxon>
        <taxon>Magnoliopsida</taxon>
        <taxon>eudicotyledons</taxon>
        <taxon>Gunneridae</taxon>
        <taxon>Pentapetalae</taxon>
        <taxon>asterids</taxon>
        <taxon>lamiids</taxon>
        <taxon>Lamiales</taxon>
        <taxon>Pedaliaceae</taxon>
        <taxon>Sesamum</taxon>
    </lineage>
</organism>
<dbReference type="Pfam" id="PF02475">
    <property type="entry name" value="TRM5-TYW2_MTfase"/>
    <property type="match status" value="1"/>
</dbReference>
<accession>A0AAW2PC54</accession>
<reference evidence="4" key="1">
    <citation type="submission" date="2020-06" db="EMBL/GenBank/DDBJ databases">
        <authorList>
            <person name="Li T."/>
            <person name="Hu X."/>
            <person name="Zhang T."/>
            <person name="Song X."/>
            <person name="Zhang H."/>
            <person name="Dai N."/>
            <person name="Sheng W."/>
            <person name="Hou X."/>
            <person name="Wei L."/>
        </authorList>
    </citation>
    <scope>NUCLEOTIDE SEQUENCE</scope>
    <source>
        <strain evidence="4">G01</strain>
        <tissue evidence="4">Leaf</tissue>
    </source>
</reference>
<dbReference type="EMBL" id="JACGWK010000005">
    <property type="protein sequence ID" value="KAL0353704.1"/>
    <property type="molecule type" value="Genomic_DNA"/>
</dbReference>
<feature type="non-terminal residue" evidence="4">
    <location>
        <position position="120"/>
    </location>
</feature>
<dbReference type="GO" id="GO:0005737">
    <property type="term" value="C:cytoplasm"/>
    <property type="evidence" value="ECO:0007669"/>
    <property type="project" value="TreeGrafter"/>
</dbReference>
<dbReference type="InterPro" id="IPR029063">
    <property type="entry name" value="SAM-dependent_MTases_sf"/>
</dbReference>
<dbReference type="GO" id="GO:0008175">
    <property type="term" value="F:tRNA methyltransferase activity"/>
    <property type="evidence" value="ECO:0007669"/>
    <property type="project" value="TreeGrafter"/>
</dbReference>
<gene>
    <name evidence="4" type="ORF">Sangu_0951700</name>
</gene>
<dbReference type="SUPFAM" id="SSF53335">
    <property type="entry name" value="S-adenosyl-L-methionine-dependent methyltransferases"/>
    <property type="match status" value="1"/>
</dbReference>
<protein>
    <submittedName>
        <fullName evidence="4">tRNA (Guanine(37)-N1)-methyltransferase 1</fullName>
    </submittedName>
</protein>
<name>A0AAW2PC54_9LAMI</name>